<dbReference type="EMBL" id="HE576752">
    <property type="protein sequence ID" value="CCC67210.1"/>
    <property type="molecule type" value="Genomic_DNA"/>
</dbReference>
<evidence type="ECO:0000313" key="2">
    <source>
        <dbReference type="Proteomes" id="UP000001640"/>
    </source>
</evidence>
<proteinExistence type="predicted"/>
<dbReference type="HOGENOM" id="CLU_086134_0_0_1"/>
<dbReference type="OMA" id="EFVPHAY"/>
<dbReference type="GeneID" id="96900690"/>
<dbReference type="InParanoid" id="G0V6W3"/>
<reference evidence="1 2" key="1">
    <citation type="journal article" date="2011" name="Proc. Natl. Acad. Sci. U.S.A.">
        <title>Evolutionary erosion of yeast sex chromosomes by mating-type switching accidents.</title>
        <authorList>
            <person name="Gordon J.L."/>
            <person name="Armisen D."/>
            <person name="Proux-Wera E."/>
            <person name="Oheigeartaigh S.S."/>
            <person name="Byrne K.P."/>
            <person name="Wolfe K.H."/>
        </authorList>
    </citation>
    <scope>NUCLEOTIDE SEQUENCE [LARGE SCALE GENOMIC DNA]</scope>
    <source>
        <strain evidence="2">ATCC 76901 / BCRC 22586 / CBS 4309 / NBRC 1992 / NRRL Y-12630</strain>
    </source>
</reference>
<name>G0V6W3_NAUCA</name>
<organism evidence="1 2">
    <name type="scientific">Naumovozyma castellii</name>
    <name type="common">Yeast</name>
    <name type="synonym">Saccharomyces castellii</name>
    <dbReference type="NCBI Taxonomy" id="27288"/>
    <lineage>
        <taxon>Eukaryota</taxon>
        <taxon>Fungi</taxon>
        <taxon>Dikarya</taxon>
        <taxon>Ascomycota</taxon>
        <taxon>Saccharomycotina</taxon>
        <taxon>Saccharomycetes</taxon>
        <taxon>Saccharomycetales</taxon>
        <taxon>Saccharomycetaceae</taxon>
        <taxon>Naumovozyma</taxon>
    </lineage>
</organism>
<dbReference type="Gene3D" id="6.10.250.2790">
    <property type="match status" value="1"/>
</dbReference>
<keyword evidence="2" id="KW-1185">Reference proteome</keyword>
<accession>G0V6W3</accession>
<reference key="2">
    <citation type="submission" date="2011-08" db="EMBL/GenBank/DDBJ databases">
        <title>Genome sequence of Naumovozyma castellii.</title>
        <authorList>
            <person name="Gordon J.L."/>
            <person name="Armisen D."/>
            <person name="Proux-Wera E."/>
            <person name="OhEigeartaigh S.S."/>
            <person name="Byrne K.P."/>
            <person name="Wolfe K.H."/>
        </authorList>
    </citation>
    <scope>NUCLEOTIDE SEQUENCE</scope>
    <source>
        <strain>Type strain:CBS 4309</strain>
    </source>
</reference>
<dbReference type="AlphaFoldDB" id="G0V6W3"/>
<dbReference type="KEGG" id="ncs:NCAS_0A06520"/>
<dbReference type="eggNOG" id="ENOG502RXQM">
    <property type="taxonomic scope" value="Eukaryota"/>
</dbReference>
<dbReference type="GO" id="GO:0032258">
    <property type="term" value="P:cytoplasm to vacuole targeting by the Cvt pathway"/>
    <property type="evidence" value="ECO:0007669"/>
    <property type="project" value="EnsemblFungi"/>
</dbReference>
<dbReference type="GO" id="GO:0017119">
    <property type="term" value="C:Golgi transport complex"/>
    <property type="evidence" value="ECO:0007669"/>
    <property type="project" value="EnsemblFungi"/>
</dbReference>
<dbReference type="FunCoup" id="G0V6W3">
    <property type="interactions" value="55"/>
</dbReference>
<dbReference type="Proteomes" id="UP000001640">
    <property type="component" value="Chromosome 1"/>
</dbReference>
<evidence type="ECO:0000313" key="1">
    <source>
        <dbReference type="EMBL" id="CCC67210.1"/>
    </source>
</evidence>
<sequence length="295" mass="33717">MSTTTGNTTKPTPSKDDELLEMFFDEEFVPQAYVDIFLTTINSREINEVQTMSSSLLARLDFYTKHLTKELESTIWNLEKLSETLPGTWSTNTTTLLAKDDETSDDKLDQSSTVLSTSSSTNLIGASKLEYYLDTLGSAVRSLETDVSKVDDQLTELDIKYKDSDKAREKLSDLKTIKKRLNTVLEFFMQLKTILDISDGNSESQKVVTSISEFKISLETLEQTIISALDESTKNEKINERNSELLTRIDQLIELKPLLKGLDKFYATYSEFSENIRRKMNEYLSKKDLDYEFNV</sequence>
<dbReference type="OrthoDB" id="4064682at2759"/>
<dbReference type="STRING" id="1064592.G0V6W3"/>
<dbReference type="RefSeq" id="XP_003673592.1">
    <property type="nucleotide sequence ID" value="XM_003673544.1"/>
</dbReference>
<gene>
    <name evidence="1" type="primary">NCAS0A06520</name>
    <name evidence="1" type="ordered locus">NCAS_0A06520</name>
</gene>
<protein>
    <submittedName>
        <fullName evidence="1">Uncharacterized protein</fullName>
    </submittedName>
</protein>
<dbReference type="GO" id="GO:0006891">
    <property type="term" value="P:intra-Golgi vesicle-mediated transport"/>
    <property type="evidence" value="ECO:0007669"/>
    <property type="project" value="EnsemblFungi"/>
</dbReference>